<dbReference type="Pfam" id="PF00009">
    <property type="entry name" value="GTP_EFTU"/>
    <property type="match status" value="1"/>
</dbReference>
<dbReference type="InterPro" id="IPR000795">
    <property type="entry name" value="T_Tr_GTP-bd_dom"/>
</dbReference>
<dbReference type="PANTHER" id="PTHR43721">
    <property type="entry name" value="ELONGATION FACTOR TU-RELATED"/>
    <property type="match status" value="1"/>
</dbReference>
<dbReference type="Gene3D" id="3.40.50.300">
    <property type="entry name" value="P-loop containing nucleotide triphosphate hydrolases"/>
    <property type="match status" value="1"/>
</dbReference>
<feature type="domain" description="Tr-type G" evidence="1">
    <location>
        <begin position="12"/>
        <end position="97"/>
    </location>
</feature>
<dbReference type="SUPFAM" id="SSF52540">
    <property type="entry name" value="P-loop containing nucleoside triphosphate hydrolases"/>
    <property type="match status" value="1"/>
</dbReference>
<evidence type="ECO:0000313" key="2">
    <source>
        <dbReference type="EMBL" id="KAK5986283.1"/>
    </source>
</evidence>
<keyword evidence="3" id="KW-1185">Reference proteome</keyword>
<dbReference type="GO" id="GO:0001514">
    <property type="term" value="P:selenocysteine incorporation"/>
    <property type="evidence" value="ECO:0007669"/>
    <property type="project" value="TreeGrafter"/>
</dbReference>
<dbReference type="PANTHER" id="PTHR43721:SF11">
    <property type="entry name" value="SELENOCYSTEINE-SPECIFIC ELONGATION FACTOR"/>
    <property type="match status" value="1"/>
</dbReference>
<evidence type="ECO:0000313" key="3">
    <source>
        <dbReference type="Proteomes" id="UP001331761"/>
    </source>
</evidence>
<feature type="non-terminal residue" evidence="2">
    <location>
        <position position="1"/>
    </location>
</feature>
<reference evidence="2 3" key="1">
    <citation type="submission" date="2019-10" db="EMBL/GenBank/DDBJ databases">
        <title>Assembly and Annotation for the nematode Trichostrongylus colubriformis.</title>
        <authorList>
            <person name="Martin J."/>
        </authorList>
    </citation>
    <scope>NUCLEOTIDE SEQUENCE [LARGE SCALE GENOMIC DNA]</scope>
    <source>
        <strain evidence="2">G859</strain>
        <tissue evidence="2">Whole worm</tissue>
    </source>
</reference>
<sequence>SCCIFYLFIQKVVNASSGIQPQTSEHLLLCSIFCPNKVVIVLNKTDLVKKDEIPAITRKVRKALVALGILENSPIVPLSLVNHTDSTLTELLEVLQNAIFEPHREVSTR</sequence>
<comment type="caution">
    <text evidence="2">The sequence shown here is derived from an EMBL/GenBank/DDBJ whole genome shotgun (WGS) entry which is preliminary data.</text>
</comment>
<dbReference type="InterPro" id="IPR027417">
    <property type="entry name" value="P-loop_NTPase"/>
</dbReference>
<dbReference type="Proteomes" id="UP001331761">
    <property type="component" value="Unassembled WGS sequence"/>
</dbReference>
<name>A0AAN8IWF1_TRICO</name>
<dbReference type="AlphaFoldDB" id="A0AAN8IWF1"/>
<dbReference type="GO" id="GO:0005525">
    <property type="term" value="F:GTP binding"/>
    <property type="evidence" value="ECO:0007669"/>
    <property type="project" value="InterPro"/>
</dbReference>
<proteinExistence type="predicted"/>
<dbReference type="InterPro" id="IPR050055">
    <property type="entry name" value="EF-Tu_GTPase"/>
</dbReference>
<evidence type="ECO:0000259" key="1">
    <source>
        <dbReference type="Pfam" id="PF00009"/>
    </source>
</evidence>
<gene>
    <name evidence="2" type="ORF">GCK32_011967</name>
</gene>
<organism evidence="2 3">
    <name type="scientific">Trichostrongylus colubriformis</name>
    <name type="common">Black scour worm</name>
    <dbReference type="NCBI Taxonomy" id="6319"/>
    <lineage>
        <taxon>Eukaryota</taxon>
        <taxon>Metazoa</taxon>
        <taxon>Ecdysozoa</taxon>
        <taxon>Nematoda</taxon>
        <taxon>Chromadorea</taxon>
        <taxon>Rhabditida</taxon>
        <taxon>Rhabditina</taxon>
        <taxon>Rhabditomorpha</taxon>
        <taxon>Strongyloidea</taxon>
        <taxon>Trichostrongylidae</taxon>
        <taxon>Trichostrongylus</taxon>
    </lineage>
</organism>
<dbReference type="GO" id="GO:0003924">
    <property type="term" value="F:GTPase activity"/>
    <property type="evidence" value="ECO:0007669"/>
    <property type="project" value="InterPro"/>
</dbReference>
<accession>A0AAN8IWF1</accession>
<dbReference type="EMBL" id="WIXE01000777">
    <property type="protein sequence ID" value="KAK5986283.1"/>
    <property type="molecule type" value="Genomic_DNA"/>
</dbReference>
<dbReference type="GO" id="GO:0003746">
    <property type="term" value="F:translation elongation factor activity"/>
    <property type="evidence" value="ECO:0007669"/>
    <property type="project" value="TreeGrafter"/>
</dbReference>
<protein>
    <submittedName>
        <fullName evidence="2">Tr-type G domain-containing protein</fullName>
    </submittedName>
</protein>